<organism evidence="2 3">
    <name type="scientific">Hevea brasiliensis</name>
    <name type="common">Para rubber tree</name>
    <name type="synonym">Siphonia brasiliensis</name>
    <dbReference type="NCBI Taxonomy" id="3981"/>
    <lineage>
        <taxon>Eukaryota</taxon>
        <taxon>Viridiplantae</taxon>
        <taxon>Streptophyta</taxon>
        <taxon>Embryophyta</taxon>
        <taxon>Tracheophyta</taxon>
        <taxon>Spermatophyta</taxon>
        <taxon>Magnoliopsida</taxon>
        <taxon>eudicotyledons</taxon>
        <taxon>Gunneridae</taxon>
        <taxon>Pentapetalae</taxon>
        <taxon>rosids</taxon>
        <taxon>fabids</taxon>
        <taxon>Malpighiales</taxon>
        <taxon>Euphorbiaceae</taxon>
        <taxon>Crotonoideae</taxon>
        <taxon>Micrandreae</taxon>
        <taxon>Hevea</taxon>
    </lineage>
</organism>
<keyword evidence="1" id="KW-0812">Transmembrane</keyword>
<sequence>MSEFSLSSTTSKKTHFSISSLLLSNFFLFCSFILSHPLYFFYFIFLFPYLFKLLSFLSPLFFTTFLLLLVLLTFSPNLVHENLNPELSESKVSFVLGAYQAVAERLRSKLKEGGNEEFNQFEELEQYKNVFEMSNLDIGGNPVEVFEMEAKENCLTSNEARINKCTRYQDSVLGISEVVVSGNFDEKLVGITRSETSQLIAEENKLQVLLQQKQNLEEFAIQTGEKEVKPLGENSNQAEELKEETYVRSGSKAMGFMRDGKVSAEDSGMCISRMNSQKQESNPWTNADNGVGEYTPKVTDNSQSMGSNLGSFGSMRKEKEWRRTLACKLFEERHNENGGEGMDLLWETYETDSMKMQAKSNTKKGKKGSVEYYYDDDDEEEESNGQLCCLQALKFSAGKMSLGMGRPNLVKISKALKGIGWLHHVNKKKVYH</sequence>
<reference evidence="2 3" key="1">
    <citation type="journal article" date="2023" name="Plant Biotechnol. J.">
        <title>Chromosome-level wild Hevea brasiliensis genome provides new tools for genomic-assisted breeding and valuable loci to elevate rubber yield.</title>
        <authorList>
            <person name="Cheng H."/>
            <person name="Song X."/>
            <person name="Hu Y."/>
            <person name="Wu T."/>
            <person name="Yang Q."/>
            <person name="An Z."/>
            <person name="Feng S."/>
            <person name="Deng Z."/>
            <person name="Wu W."/>
            <person name="Zeng X."/>
            <person name="Tu M."/>
            <person name="Wang X."/>
            <person name="Huang H."/>
        </authorList>
    </citation>
    <scope>NUCLEOTIDE SEQUENCE [LARGE SCALE GENOMIC DNA]</scope>
    <source>
        <strain evidence="2">MT/VB/25A 57/8</strain>
    </source>
</reference>
<comment type="caution">
    <text evidence="2">The sequence shown here is derived from an EMBL/GenBank/DDBJ whole genome shotgun (WGS) entry which is preliminary data.</text>
</comment>
<dbReference type="PANTHER" id="PTHR36760:SF1">
    <property type="entry name" value="ACIDIC LEUCINE-RICH NUCLEAR PHOSPHOPROTEIN 32 FAMILY B PROTEIN"/>
    <property type="match status" value="1"/>
</dbReference>
<dbReference type="PANTHER" id="PTHR36760">
    <property type="entry name" value="ACIDIC LEUCINE-RICH NUCLEAR PHOSPHOPROTEIN 32 FAMILY B PROTEIN"/>
    <property type="match status" value="1"/>
</dbReference>
<name>A0ABQ9LP83_HEVBR</name>
<evidence type="ECO:0000313" key="2">
    <source>
        <dbReference type="EMBL" id="KAJ9169786.1"/>
    </source>
</evidence>
<keyword evidence="3" id="KW-1185">Reference proteome</keyword>
<keyword evidence="1" id="KW-0472">Membrane</keyword>
<proteinExistence type="predicted"/>
<dbReference type="EMBL" id="JARPOI010000010">
    <property type="protein sequence ID" value="KAJ9169786.1"/>
    <property type="molecule type" value="Genomic_DNA"/>
</dbReference>
<evidence type="ECO:0000313" key="3">
    <source>
        <dbReference type="Proteomes" id="UP001174677"/>
    </source>
</evidence>
<dbReference type="Proteomes" id="UP001174677">
    <property type="component" value="Chromosome 10"/>
</dbReference>
<protein>
    <submittedName>
        <fullName evidence="2">Uncharacterized protein</fullName>
    </submittedName>
</protein>
<feature type="transmembrane region" description="Helical" evidence="1">
    <location>
        <begin position="21"/>
        <end position="47"/>
    </location>
</feature>
<accession>A0ABQ9LP83</accession>
<feature type="transmembrane region" description="Helical" evidence="1">
    <location>
        <begin position="53"/>
        <end position="74"/>
    </location>
</feature>
<gene>
    <name evidence="2" type="ORF">P3X46_017938</name>
</gene>
<keyword evidence="1" id="KW-1133">Transmembrane helix</keyword>
<evidence type="ECO:0000256" key="1">
    <source>
        <dbReference type="SAM" id="Phobius"/>
    </source>
</evidence>